<gene>
    <name evidence="4" type="ORF">OL599_05690</name>
</gene>
<dbReference type="PROSITE" id="PS51318">
    <property type="entry name" value="TAT"/>
    <property type="match status" value="1"/>
</dbReference>
<dbReference type="GO" id="GO:1904680">
    <property type="term" value="F:peptide transmembrane transporter activity"/>
    <property type="evidence" value="ECO:0007669"/>
    <property type="project" value="TreeGrafter"/>
</dbReference>
<dbReference type="GO" id="GO:0030288">
    <property type="term" value="C:outer membrane-bounded periplasmic space"/>
    <property type="evidence" value="ECO:0007669"/>
    <property type="project" value="UniProtKB-ARBA"/>
</dbReference>
<reference evidence="4" key="1">
    <citation type="submission" date="2022-09" db="EMBL/GenBank/DDBJ databases">
        <title>Rhodovastum sp. nov. RN2-1 isolated from soil in Seongnam, South Korea.</title>
        <authorList>
            <person name="Le N.T."/>
        </authorList>
    </citation>
    <scope>NUCLEOTIDE SEQUENCE</scope>
    <source>
        <strain evidence="4">RN2-1</strain>
    </source>
</reference>
<dbReference type="AlphaFoldDB" id="A0AA42CGQ1"/>
<dbReference type="PIRSF" id="PIRSF002741">
    <property type="entry name" value="MppA"/>
    <property type="match status" value="1"/>
</dbReference>
<evidence type="ECO:0000313" key="5">
    <source>
        <dbReference type="Proteomes" id="UP001165679"/>
    </source>
</evidence>
<sequence length="526" mass="58918">MLNKFGPAVGRRAMMAGGAALGVSAGLPDAWAAGRTRFVTANNNPYDILDPHQVFDIGRIAIRLNMYDALVRWVDNPPKLDMWLAEKVDIAPDGKVYTFTLKPGVKFHDGSALTSEDVVYSMERILGMKKGAYGLFSDVVKPGTTKALDARTVQFNLAKPFAVFMAVLSELWVVNSKVVKQHEKNGDWGAEWLTRNEAGSGGYRLRRFDPAVGFQAERFQDHFAGWKPGAVDDADFRVAMETATRVLGVIKGEFNTTDGFLPAEQVARMRESGKVNFVEAESIRTFYFIINNAKAPLNDVNMRRALCCMFDYDGFINNILGGTVVRNTGIIPNPMWGAPKDLKGYTYDLDKAKWYLSQVKEKLRPLQIGAMSGYPQSEQGAQMLQAGAAKIGFDIKVVTEPYTTISPKLDDPDRAHDLVPLWRSAYFADPHNWTGYIYNSRNFKSGNSSFYKNERVDELTDKALLLTDQEQRRPLYEEASRILSEDAAGLFVYNTKYYGPFTKNVKSVRFCPIGDAQDLRWIAMES</sequence>
<dbReference type="InterPro" id="IPR000914">
    <property type="entry name" value="SBP_5_dom"/>
</dbReference>
<dbReference type="EMBL" id="JAPDNT010000002">
    <property type="protein sequence ID" value="MCW3474065.1"/>
    <property type="molecule type" value="Genomic_DNA"/>
</dbReference>
<evidence type="ECO:0000256" key="1">
    <source>
        <dbReference type="ARBA" id="ARBA00004418"/>
    </source>
</evidence>
<feature type="domain" description="Solute-binding protein family 5" evidence="3">
    <location>
        <begin position="82"/>
        <end position="443"/>
    </location>
</feature>
<dbReference type="PANTHER" id="PTHR30290">
    <property type="entry name" value="PERIPLASMIC BINDING COMPONENT OF ABC TRANSPORTER"/>
    <property type="match status" value="1"/>
</dbReference>
<comment type="caution">
    <text evidence="4">The sequence shown here is derived from an EMBL/GenBank/DDBJ whole genome shotgun (WGS) entry which is preliminary data.</text>
</comment>
<dbReference type="CDD" id="cd08512">
    <property type="entry name" value="PBP2_NikA_DppA_OppA_like_7"/>
    <property type="match status" value="1"/>
</dbReference>
<reference evidence="4" key="2">
    <citation type="submission" date="2022-10" db="EMBL/GenBank/DDBJ databases">
        <authorList>
            <person name="Trinh H.N."/>
        </authorList>
    </citation>
    <scope>NUCLEOTIDE SEQUENCE</scope>
    <source>
        <strain evidence="4">RN2-1</strain>
    </source>
</reference>
<dbReference type="GO" id="GO:0043190">
    <property type="term" value="C:ATP-binding cassette (ABC) transporter complex"/>
    <property type="evidence" value="ECO:0007669"/>
    <property type="project" value="InterPro"/>
</dbReference>
<keyword evidence="5" id="KW-1185">Reference proteome</keyword>
<dbReference type="PANTHER" id="PTHR30290:SF34">
    <property type="entry name" value="ABC TRANSPORTER, PERIPLASMIC OLIGO-PEPTIDE BINDING PROTEIN, PUTATIVE-RELATED"/>
    <property type="match status" value="1"/>
</dbReference>
<evidence type="ECO:0000313" key="4">
    <source>
        <dbReference type="EMBL" id="MCW3474065.1"/>
    </source>
</evidence>
<evidence type="ECO:0000256" key="2">
    <source>
        <dbReference type="ARBA" id="ARBA00005695"/>
    </source>
</evidence>
<dbReference type="SUPFAM" id="SSF53850">
    <property type="entry name" value="Periplasmic binding protein-like II"/>
    <property type="match status" value="1"/>
</dbReference>
<dbReference type="Gene3D" id="3.10.105.10">
    <property type="entry name" value="Dipeptide-binding Protein, Domain 3"/>
    <property type="match status" value="1"/>
</dbReference>
<comment type="subcellular location">
    <subcellularLocation>
        <location evidence="1">Periplasm</location>
    </subcellularLocation>
</comment>
<protein>
    <submittedName>
        <fullName evidence="4">ABC transporter substrate-binding protein</fullName>
    </submittedName>
</protein>
<organism evidence="4 5">
    <name type="scientific">Limobrevibacterium gyesilva</name>
    <dbReference type="NCBI Taxonomy" id="2991712"/>
    <lineage>
        <taxon>Bacteria</taxon>
        <taxon>Pseudomonadati</taxon>
        <taxon>Pseudomonadota</taxon>
        <taxon>Alphaproteobacteria</taxon>
        <taxon>Acetobacterales</taxon>
        <taxon>Acetobacteraceae</taxon>
        <taxon>Limobrevibacterium</taxon>
    </lineage>
</organism>
<proteinExistence type="inferred from homology"/>
<accession>A0AA42CGQ1</accession>
<name>A0AA42CGQ1_9PROT</name>
<dbReference type="Gene3D" id="3.90.76.10">
    <property type="entry name" value="Dipeptide-binding Protein, Domain 1"/>
    <property type="match status" value="1"/>
</dbReference>
<dbReference type="InterPro" id="IPR006311">
    <property type="entry name" value="TAT_signal"/>
</dbReference>
<dbReference type="Pfam" id="PF00496">
    <property type="entry name" value="SBP_bac_5"/>
    <property type="match status" value="1"/>
</dbReference>
<evidence type="ECO:0000259" key="3">
    <source>
        <dbReference type="Pfam" id="PF00496"/>
    </source>
</evidence>
<dbReference type="RefSeq" id="WP_264712685.1">
    <property type="nucleotide sequence ID" value="NZ_JAPDNT010000002.1"/>
</dbReference>
<dbReference type="InterPro" id="IPR030678">
    <property type="entry name" value="Peptide/Ni-bd"/>
</dbReference>
<dbReference type="Proteomes" id="UP001165679">
    <property type="component" value="Unassembled WGS sequence"/>
</dbReference>
<dbReference type="GO" id="GO:0015833">
    <property type="term" value="P:peptide transport"/>
    <property type="evidence" value="ECO:0007669"/>
    <property type="project" value="TreeGrafter"/>
</dbReference>
<comment type="similarity">
    <text evidence="2">Belongs to the bacterial solute-binding protein 5 family.</text>
</comment>
<dbReference type="Gene3D" id="3.40.190.10">
    <property type="entry name" value="Periplasmic binding protein-like II"/>
    <property type="match status" value="1"/>
</dbReference>
<dbReference type="InterPro" id="IPR039424">
    <property type="entry name" value="SBP_5"/>
</dbReference>